<dbReference type="EMBL" id="WCSY01000076">
    <property type="protein sequence ID" value="KAB4302749.1"/>
    <property type="molecule type" value="Genomic_DNA"/>
</dbReference>
<dbReference type="GO" id="GO:0005886">
    <property type="term" value="C:plasma membrane"/>
    <property type="evidence" value="ECO:0007669"/>
    <property type="project" value="UniProtKB-SubCell"/>
</dbReference>
<feature type="transmembrane region" description="Helical" evidence="6">
    <location>
        <begin position="384"/>
        <end position="404"/>
    </location>
</feature>
<feature type="transmembrane region" description="Helical" evidence="6">
    <location>
        <begin position="472"/>
        <end position="495"/>
    </location>
</feature>
<evidence type="ECO:0000313" key="7">
    <source>
        <dbReference type="EMBL" id="KAB4302749.1"/>
    </source>
</evidence>
<dbReference type="CDD" id="cd12082">
    <property type="entry name" value="MATE_like"/>
    <property type="match status" value="1"/>
</dbReference>
<evidence type="ECO:0000256" key="5">
    <source>
        <dbReference type="ARBA" id="ARBA00023136"/>
    </source>
</evidence>
<gene>
    <name evidence="7" type="ORF">GAO51_30130</name>
</gene>
<protein>
    <submittedName>
        <fullName evidence="7">MATE family efflux transporter</fullName>
    </submittedName>
</protein>
<feature type="transmembrane region" description="Helical" evidence="6">
    <location>
        <begin position="131"/>
        <end position="153"/>
    </location>
</feature>
<proteinExistence type="predicted"/>
<sequence length="516" mass="58868">MTDNKINSSVNNKRIAKNTMYLYLRMFVTILVSLYTVRIVLAALGEVDYGIYNIIGGIVVLFSFLNHAMNTSVQRFLSYEIGRNDQVQLKRVFSMSVNSHMLMALFILIVSETLGVWFLNSQMNIPDERMYAANWVFQFCILTFILHILRVPYNGCIISFERMSIYANLSIAEVLMSLGIVYLLTIGNSVDRLILYAGLKCFVSLICWIASYIYCKCSFCCCDYAPFWDKGLFKRLFSFSGWSMLGAGSVIVTQSGSNILLNIFSGVVVNAAYGISSQVSNAIYGFVSNFQIAFQPQIIKLYAAGKREEQIQLVNRASIISYYLLLLISVPFILDADIVFELWLKDVPDYSISFCQWMLAYSMIDAIQAPLWMLITASGNIKLYSIWSSSLVILNLPMAWFLLYCGYSPLWIFITRFVINLITAIIRIFYVKAYFSFPILVYTKMVFTRAIPVTIIAFVGGHFINELLDKNILSFILSTTLMVVFIILVIFSIGLRKNERKFVVNIVKEKINKLKL</sequence>
<feature type="transmembrane region" description="Helical" evidence="6">
    <location>
        <begin position="165"/>
        <end position="187"/>
    </location>
</feature>
<feature type="transmembrane region" description="Helical" evidence="6">
    <location>
        <begin position="50"/>
        <end position="69"/>
    </location>
</feature>
<dbReference type="PANTHER" id="PTHR30250:SF26">
    <property type="entry name" value="PSMA PROTEIN"/>
    <property type="match status" value="1"/>
</dbReference>
<keyword evidence="5 6" id="KW-0472">Membrane</keyword>
<evidence type="ECO:0000256" key="6">
    <source>
        <dbReference type="SAM" id="Phobius"/>
    </source>
</evidence>
<dbReference type="Proteomes" id="UP000440614">
    <property type="component" value="Unassembled WGS sequence"/>
</dbReference>
<accession>A0A412GB88</accession>
<organism evidence="7 8">
    <name type="scientific">Bacteroides thetaiotaomicron</name>
    <dbReference type="NCBI Taxonomy" id="818"/>
    <lineage>
        <taxon>Bacteria</taxon>
        <taxon>Pseudomonadati</taxon>
        <taxon>Bacteroidota</taxon>
        <taxon>Bacteroidia</taxon>
        <taxon>Bacteroidales</taxon>
        <taxon>Bacteroidaceae</taxon>
        <taxon>Bacteroides</taxon>
    </lineage>
</organism>
<name>A0A412GB88_BACT4</name>
<feature type="transmembrane region" description="Helical" evidence="6">
    <location>
        <begin position="236"/>
        <end position="253"/>
    </location>
</feature>
<reference evidence="7 8" key="1">
    <citation type="journal article" date="2019" name="Nat. Med.">
        <title>A library of human gut bacterial isolates paired with longitudinal multiomics data enables mechanistic microbiome research.</title>
        <authorList>
            <person name="Poyet M."/>
            <person name="Groussin M."/>
            <person name="Gibbons S.M."/>
            <person name="Avila-Pacheco J."/>
            <person name="Jiang X."/>
            <person name="Kearney S.M."/>
            <person name="Perrotta A.R."/>
            <person name="Berdy B."/>
            <person name="Zhao S."/>
            <person name="Lieberman T.D."/>
            <person name="Swanson P.K."/>
            <person name="Smith M."/>
            <person name="Roesemann S."/>
            <person name="Alexander J.E."/>
            <person name="Rich S.A."/>
            <person name="Livny J."/>
            <person name="Vlamakis H."/>
            <person name="Clish C."/>
            <person name="Bullock K."/>
            <person name="Deik A."/>
            <person name="Scott J."/>
            <person name="Pierce K.A."/>
            <person name="Xavier R.J."/>
            <person name="Alm E.J."/>
        </authorList>
    </citation>
    <scope>NUCLEOTIDE SEQUENCE [LARGE SCALE GENOMIC DNA]</scope>
    <source>
        <strain evidence="7 8">BIOML-A188</strain>
    </source>
</reference>
<dbReference type="AlphaFoldDB" id="A0A412GB88"/>
<keyword evidence="2" id="KW-1003">Cell membrane</keyword>
<evidence type="ECO:0000256" key="1">
    <source>
        <dbReference type="ARBA" id="ARBA00004651"/>
    </source>
</evidence>
<feature type="transmembrane region" description="Helical" evidence="6">
    <location>
        <begin position="100"/>
        <end position="119"/>
    </location>
</feature>
<dbReference type="RefSeq" id="WP_147341741.1">
    <property type="nucleotide sequence ID" value="NZ_CAXSXH010000038.1"/>
</dbReference>
<feature type="transmembrane region" description="Helical" evidence="6">
    <location>
        <begin position="350"/>
        <end position="372"/>
    </location>
</feature>
<feature type="transmembrane region" description="Helical" evidence="6">
    <location>
        <begin position="21"/>
        <end position="44"/>
    </location>
</feature>
<feature type="transmembrane region" description="Helical" evidence="6">
    <location>
        <begin position="193"/>
        <end position="215"/>
    </location>
</feature>
<evidence type="ECO:0000256" key="4">
    <source>
        <dbReference type="ARBA" id="ARBA00022989"/>
    </source>
</evidence>
<evidence type="ECO:0000256" key="2">
    <source>
        <dbReference type="ARBA" id="ARBA00022475"/>
    </source>
</evidence>
<comment type="caution">
    <text evidence="7">The sequence shown here is derived from an EMBL/GenBank/DDBJ whole genome shotgun (WGS) entry which is preliminary data.</text>
</comment>
<dbReference type="PANTHER" id="PTHR30250">
    <property type="entry name" value="PST FAMILY PREDICTED COLANIC ACID TRANSPORTER"/>
    <property type="match status" value="1"/>
</dbReference>
<dbReference type="InterPro" id="IPR050833">
    <property type="entry name" value="Poly_Biosynth_Transport"/>
</dbReference>
<feature type="transmembrane region" description="Helical" evidence="6">
    <location>
        <begin position="322"/>
        <end position="344"/>
    </location>
</feature>
<keyword evidence="3 6" id="KW-0812">Transmembrane</keyword>
<comment type="subcellular location">
    <subcellularLocation>
        <location evidence="1">Cell membrane</location>
        <topology evidence="1">Multi-pass membrane protein</topology>
    </subcellularLocation>
</comment>
<feature type="transmembrane region" description="Helical" evidence="6">
    <location>
        <begin position="259"/>
        <end position="276"/>
    </location>
</feature>
<evidence type="ECO:0000313" key="8">
    <source>
        <dbReference type="Proteomes" id="UP000440614"/>
    </source>
</evidence>
<evidence type="ECO:0000256" key="3">
    <source>
        <dbReference type="ARBA" id="ARBA00022692"/>
    </source>
</evidence>
<keyword evidence="4 6" id="KW-1133">Transmembrane helix</keyword>
<feature type="transmembrane region" description="Helical" evidence="6">
    <location>
        <begin position="437"/>
        <end position="460"/>
    </location>
</feature>
<feature type="transmembrane region" description="Helical" evidence="6">
    <location>
        <begin position="410"/>
        <end position="430"/>
    </location>
</feature>